<reference evidence="1" key="1">
    <citation type="submission" date="2018-05" db="EMBL/GenBank/DDBJ databases">
        <authorList>
            <person name="Lanie J.A."/>
            <person name="Ng W.-L."/>
            <person name="Kazmierczak K.M."/>
            <person name="Andrzejewski T.M."/>
            <person name="Davidsen T.M."/>
            <person name="Wayne K.J."/>
            <person name="Tettelin H."/>
            <person name="Glass J.I."/>
            <person name="Rusch D."/>
            <person name="Podicherti R."/>
            <person name="Tsui H.-C.T."/>
            <person name="Winkler M.E."/>
        </authorList>
    </citation>
    <scope>NUCLEOTIDE SEQUENCE</scope>
</reference>
<sequence length="209" mass="24784">VFCHLNYQVNKKQLRDHFWSGYEKGRWHRFVPPQMIWWKWTFDPPFDPIIQDIVDDMGLSGLNVKPRYSYQFPNSRLAEHLDFDGLIGINLNIMEDTTPDIHLRGVCFPYEAAVVDVGHVVHTVESVSYERLILKFAIRDPYSKVYDALDSKGLIDKEETRKCNPDFETYVSENTPTEDKYRKNKYLRNQLLQYDRQGNSLNKSEIKFR</sequence>
<organism evidence="1">
    <name type="scientific">marine metagenome</name>
    <dbReference type="NCBI Taxonomy" id="408172"/>
    <lineage>
        <taxon>unclassified sequences</taxon>
        <taxon>metagenomes</taxon>
        <taxon>ecological metagenomes</taxon>
    </lineage>
</organism>
<evidence type="ECO:0000313" key="1">
    <source>
        <dbReference type="EMBL" id="SVD45946.1"/>
    </source>
</evidence>
<gene>
    <name evidence="1" type="ORF">METZ01_LOCUS398800</name>
</gene>
<dbReference type="EMBL" id="UINC01152012">
    <property type="protein sequence ID" value="SVD45946.1"/>
    <property type="molecule type" value="Genomic_DNA"/>
</dbReference>
<dbReference type="AlphaFoldDB" id="A0A382VHC8"/>
<accession>A0A382VHC8</accession>
<name>A0A382VHC8_9ZZZZ</name>
<proteinExistence type="predicted"/>
<feature type="non-terminal residue" evidence="1">
    <location>
        <position position="1"/>
    </location>
</feature>
<evidence type="ECO:0008006" key="2">
    <source>
        <dbReference type="Google" id="ProtNLM"/>
    </source>
</evidence>
<protein>
    <recommendedName>
        <fullName evidence="2">Aspartyl/asparaginy/proline hydroxylase domain-containing protein</fullName>
    </recommendedName>
</protein>